<keyword evidence="12 15" id="KW-0503">Monooxygenase</keyword>
<keyword evidence="9" id="KW-0492">Microsome</keyword>
<keyword evidence="8" id="KW-0256">Endoplasmic reticulum</keyword>
<dbReference type="GO" id="GO:0004497">
    <property type="term" value="F:monooxygenase activity"/>
    <property type="evidence" value="ECO:0007669"/>
    <property type="project" value="UniProtKB-KW"/>
</dbReference>
<feature type="transmembrane region" description="Helical" evidence="16">
    <location>
        <begin position="12"/>
        <end position="32"/>
    </location>
</feature>
<dbReference type="AlphaFoldDB" id="B9WPL9"/>
<accession>B9WPL9</accession>
<keyword evidence="6 14" id="KW-0349">Heme</keyword>
<evidence type="ECO:0000256" key="15">
    <source>
        <dbReference type="RuleBase" id="RU000461"/>
    </source>
</evidence>
<dbReference type="EMBL" id="FM994118">
    <property type="protein sequence ID" value="CAX33138.2"/>
    <property type="molecule type" value="mRNA"/>
</dbReference>
<evidence type="ECO:0000256" key="6">
    <source>
        <dbReference type="ARBA" id="ARBA00022617"/>
    </source>
</evidence>
<keyword evidence="7 14" id="KW-0479">Metal-binding</keyword>
<dbReference type="GO" id="GO:0016705">
    <property type="term" value="F:oxidoreductase activity, acting on paired donors, with incorporation or reduction of molecular oxygen"/>
    <property type="evidence" value="ECO:0007669"/>
    <property type="project" value="InterPro"/>
</dbReference>
<dbReference type="InterPro" id="IPR050476">
    <property type="entry name" value="Insect_CytP450_Detox"/>
</dbReference>
<evidence type="ECO:0000256" key="9">
    <source>
        <dbReference type="ARBA" id="ARBA00022848"/>
    </source>
</evidence>
<keyword evidence="16" id="KW-0812">Transmembrane</keyword>
<evidence type="ECO:0000256" key="7">
    <source>
        <dbReference type="ARBA" id="ARBA00022723"/>
    </source>
</evidence>
<feature type="binding site" description="axial binding residue" evidence="14">
    <location>
        <position position="456"/>
    </location>
    <ligand>
        <name>heme</name>
        <dbReference type="ChEBI" id="CHEBI:30413"/>
    </ligand>
    <ligandPart>
        <name>Fe</name>
        <dbReference type="ChEBI" id="CHEBI:18248"/>
    </ligandPart>
</feature>
<dbReference type="InterPro" id="IPR002403">
    <property type="entry name" value="Cyt_P450_E_grp-IV"/>
</dbReference>
<evidence type="ECO:0000256" key="4">
    <source>
        <dbReference type="ARBA" id="ARBA00004406"/>
    </source>
</evidence>
<evidence type="ECO:0000313" key="17">
    <source>
        <dbReference type="EMBL" id="CAX33138.2"/>
    </source>
</evidence>
<reference evidence="17" key="1">
    <citation type="submission" date="2009-06" db="EMBL/GenBank/DDBJ databases">
        <title>Molecular cloning and characterization of a new P450 CYP6CS1 from brown planthopper Nilaparvata lugens.</title>
        <authorList>
            <person name="Yang Z."/>
            <person name="Chen J."/>
            <person name="Liu X."/>
            <person name="Zhang Y."/>
        </authorList>
    </citation>
    <scope>NUCLEOTIDE SEQUENCE</scope>
    <source>
        <tissue evidence="17">Midgut</tissue>
    </source>
</reference>
<evidence type="ECO:0000256" key="10">
    <source>
        <dbReference type="ARBA" id="ARBA00023002"/>
    </source>
</evidence>
<dbReference type="PROSITE" id="PS00086">
    <property type="entry name" value="CYTOCHROME_P450"/>
    <property type="match status" value="1"/>
</dbReference>
<dbReference type="OrthoDB" id="2789670at2759"/>
<dbReference type="PANTHER" id="PTHR24292">
    <property type="entry name" value="CYTOCHROME P450"/>
    <property type="match status" value="1"/>
</dbReference>
<evidence type="ECO:0000256" key="14">
    <source>
        <dbReference type="PIRSR" id="PIRSR602403-1"/>
    </source>
</evidence>
<evidence type="ECO:0000256" key="8">
    <source>
        <dbReference type="ARBA" id="ARBA00022824"/>
    </source>
</evidence>
<dbReference type="PANTHER" id="PTHR24292:SF93">
    <property type="entry name" value="CYTOCHROME P450 310A1-RELATED"/>
    <property type="match status" value="1"/>
</dbReference>
<dbReference type="InterPro" id="IPR001128">
    <property type="entry name" value="Cyt_P450"/>
</dbReference>
<evidence type="ECO:0000256" key="13">
    <source>
        <dbReference type="ARBA" id="ARBA00023136"/>
    </source>
</evidence>
<evidence type="ECO:0000256" key="3">
    <source>
        <dbReference type="ARBA" id="ARBA00004174"/>
    </source>
</evidence>
<dbReference type="PRINTS" id="PR00465">
    <property type="entry name" value="EP450IV"/>
</dbReference>
<evidence type="ECO:0000256" key="1">
    <source>
        <dbReference type="ARBA" id="ARBA00001971"/>
    </source>
</evidence>
<dbReference type="GO" id="GO:0005506">
    <property type="term" value="F:iron ion binding"/>
    <property type="evidence" value="ECO:0007669"/>
    <property type="project" value="InterPro"/>
</dbReference>
<dbReference type="GO" id="GO:0020037">
    <property type="term" value="F:heme binding"/>
    <property type="evidence" value="ECO:0007669"/>
    <property type="project" value="InterPro"/>
</dbReference>
<dbReference type="CDD" id="cd11056">
    <property type="entry name" value="CYP6-like"/>
    <property type="match status" value="1"/>
</dbReference>
<proteinExistence type="evidence at transcript level"/>
<evidence type="ECO:0000256" key="16">
    <source>
        <dbReference type="SAM" id="Phobius"/>
    </source>
</evidence>
<protein>
    <submittedName>
        <fullName evidence="17">CYP6CS1 protein</fullName>
    </submittedName>
</protein>
<keyword evidence="10 15" id="KW-0560">Oxidoreductase</keyword>
<dbReference type="FunFam" id="1.10.630.10:FF:000042">
    <property type="entry name" value="Cytochrome P450"/>
    <property type="match status" value="1"/>
</dbReference>
<sequence length="515" mass="58424">MEMLGDDGFSNSWWVQLLLVILVSLVATRIYASHVFSHWHRKGLASCAGSFPFGSIGNFVLQRKSISEVYADIYRSGKGHKLFGYYSFFSPSLLVRDPELIRLVLVKDFPHFMNRGAYYNEKDDPLSAHIFSLDGEEWKKIRTKVSPFYATNKMKFMFDTIRSCSVDLQRFLLGSSSSCKSEFELKSLMSKYSINVIAQTAIGMEGNNFKDKNMLSEMSFKVTDPDDIVQTFRFSLPFINRNLAALLKLRFTPKATEDYYMAAVRQIIEQRKRENVVKHDFMHLLLQMKGRSDTIDKGTAGLSVEEIAAQTFIFILAGHETSSSTIAFCLHGLALDSRIQQRLCHEIGASGVTVENVTFEQIQSMEYLDAVFQETLRKYPPAGVLIRECIKDYECPDGFVIKKGTRINVSNYGLHRDPHFFPNPDKFDPGRFDKDSPSHPIVPFSYLPFGEGPRFCLGKRFAMFTVKLGLFAILSKFSVESTGKSAPTVTFNPALFLNSPKDGLHIRFVPRTVSI</sequence>
<comment type="similarity">
    <text evidence="5 15">Belongs to the cytochrome P450 family.</text>
</comment>
<dbReference type="Pfam" id="PF00067">
    <property type="entry name" value="p450"/>
    <property type="match status" value="1"/>
</dbReference>
<keyword evidence="11 14" id="KW-0408">Iron</keyword>
<keyword evidence="13 16" id="KW-0472">Membrane</keyword>
<evidence type="ECO:0000256" key="11">
    <source>
        <dbReference type="ARBA" id="ARBA00023004"/>
    </source>
</evidence>
<evidence type="ECO:0000256" key="2">
    <source>
        <dbReference type="ARBA" id="ARBA00003690"/>
    </source>
</evidence>
<dbReference type="SUPFAM" id="SSF48264">
    <property type="entry name" value="Cytochrome P450"/>
    <property type="match status" value="1"/>
</dbReference>
<keyword evidence="16" id="KW-1133">Transmembrane helix</keyword>
<comment type="subcellular location">
    <subcellularLocation>
        <location evidence="4">Endoplasmic reticulum membrane</location>
        <topology evidence="4">Peripheral membrane protein</topology>
    </subcellularLocation>
    <subcellularLocation>
        <location evidence="3">Microsome membrane</location>
        <topology evidence="3">Peripheral membrane protein</topology>
    </subcellularLocation>
</comment>
<gene>
    <name evidence="17" type="primary">cyp6CS1</name>
</gene>
<dbReference type="Gene3D" id="1.10.630.10">
    <property type="entry name" value="Cytochrome P450"/>
    <property type="match status" value="1"/>
</dbReference>
<evidence type="ECO:0000256" key="5">
    <source>
        <dbReference type="ARBA" id="ARBA00010617"/>
    </source>
</evidence>
<dbReference type="InterPro" id="IPR017972">
    <property type="entry name" value="Cyt_P450_CS"/>
</dbReference>
<dbReference type="InterPro" id="IPR036396">
    <property type="entry name" value="Cyt_P450_sf"/>
</dbReference>
<organism evidence="17">
    <name type="scientific">Nilaparvata lugens</name>
    <name type="common">Brown planthopper</name>
    <dbReference type="NCBI Taxonomy" id="108931"/>
    <lineage>
        <taxon>Eukaryota</taxon>
        <taxon>Metazoa</taxon>
        <taxon>Ecdysozoa</taxon>
        <taxon>Arthropoda</taxon>
        <taxon>Hexapoda</taxon>
        <taxon>Insecta</taxon>
        <taxon>Pterygota</taxon>
        <taxon>Neoptera</taxon>
        <taxon>Paraneoptera</taxon>
        <taxon>Hemiptera</taxon>
        <taxon>Auchenorrhyncha</taxon>
        <taxon>Fulgoroidea</taxon>
        <taxon>Delphacidae</taxon>
        <taxon>Delphacinae</taxon>
        <taxon>Nilaparvata</taxon>
    </lineage>
</organism>
<dbReference type="SMR" id="B9WPL9"/>
<name>B9WPL9_NILLU</name>
<comment type="cofactor">
    <cofactor evidence="1 14">
        <name>heme</name>
        <dbReference type="ChEBI" id="CHEBI:30413"/>
    </cofactor>
</comment>
<dbReference type="PRINTS" id="PR00385">
    <property type="entry name" value="P450"/>
</dbReference>
<dbReference type="GO" id="GO:0005789">
    <property type="term" value="C:endoplasmic reticulum membrane"/>
    <property type="evidence" value="ECO:0007669"/>
    <property type="project" value="UniProtKB-SubCell"/>
</dbReference>
<evidence type="ECO:0000256" key="12">
    <source>
        <dbReference type="ARBA" id="ARBA00023033"/>
    </source>
</evidence>
<comment type="function">
    <text evidence="2">May be involved in the metabolism of insect hormones and in the breakdown of synthetic insecticides.</text>
</comment>